<evidence type="ECO:0000256" key="3">
    <source>
        <dbReference type="ARBA" id="ARBA00022694"/>
    </source>
</evidence>
<keyword evidence="6" id="KW-1185">Reference proteome</keyword>
<evidence type="ECO:0000256" key="2">
    <source>
        <dbReference type="ARBA" id="ARBA00007331"/>
    </source>
</evidence>
<protein>
    <submittedName>
        <fullName evidence="5">RNase P subunit p30-domain-containing protein</fullName>
    </submittedName>
</protein>
<name>A0A9P7YXF8_9HELO</name>
<comment type="similarity">
    <text evidence="2">Belongs to the eukaryotic/archaeal RNase P protein component 3 family.</text>
</comment>
<comment type="subcellular location">
    <subcellularLocation>
        <location evidence="1">Nucleus</location>
    </subcellularLocation>
</comment>
<evidence type="ECO:0000256" key="1">
    <source>
        <dbReference type="ARBA" id="ARBA00004123"/>
    </source>
</evidence>
<dbReference type="GO" id="GO:0008033">
    <property type="term" value="P:tRNA processing"/>
    <property type="evidence" value="ECO:0007669"/>
    <property type="project" value="UniProtKB-KW"/>
</dbReference>
<dbReference type="EMBL" id="MU254163">
    <property type="protein sequence ID" value="KAG9241744.1"/>
    <property type="molecule type" value="Genomic_DNA"/>
</dbReference>
<dbReference type="Pfam" id="PF01876">
    <property type="entry name" value="RNase_P_p30"/>
    <property type="match status" value="1"/>
</dbReference>
<dbReference type="Gene3D" id="3.20.20.140">
    <property type="entry name" value="Metal-dependent hydrolases"/>
    <property type="match status" value="1"/>
</dbReference>
<feature type="compositionally biased region" description="Basic and acidic residues" evidence="4">
    <location>
        <begin position="247"/>
        <end position="265"/>
    </location>
</feature>
<evidence type="ECO:0000313" key="6">
    <source>
        <dbReference type="Proteomes" id="UP000887226"/>
    </source>
</evidence>
<dbReference type="InterPro" id="IPR016195">
    <property type="entry name" value="Pol/histidinol_Pase-like"/>
</dbReference>
<organism evidence="5 6">
    <name type="scientific">Calycina marina</name>
    <dbReference type="NCBI Taxonomy" id="1763456"/>
    <lineage>
        <taxon>Eukaryota</taxon>
        <taxon>Fungi</taxon>
        <taxon>Dikarya</taxon>
        <taxon>Ascomycota</taxon>
        <taxon>Pezizomycotina</taxon>
        <taxon>Leotiomycetes</taxon>
        <taxon>Helotiales</taxon>
        <taxon>Pezizellaceae</taxon>
        <taxon>Calycina</taxon>
    </lineage>
</organism>
<proteinExistence type="inferred from homology"/>
<reference evidence="5" key="1">
    <citation type="journal article" date="2021" name="IMA Fungus">
        <title>Genomic characterization of three marine fungi, including Emericellopsis atlantica sp. nov. with signatures of a generalist lifestyle and marine biomass degradation.</title>
        <authorList>
            <person name="Hagestad O.C."/>
            <person name="Hou L."/>
            <person name="Andersen J.H."/>
            <person name="Hansen E.H."/>
            <person name="Altermark B."/>
            <person name="Li C."/>
            <person name="Kuhnert E."/>
            <person name="Cox R.J."/>
            <person name="Crous P.W."/>
            <person name="Spatafora J.W."/>
            <person name="Lail K."/>
            <person name="Amirebrahimi M."/>
            <person name="Lipzen A."/>
            <person name="Pangilinan J."/>
            <person name="Andreopoulos W."/>
            <person name="Hayes R.D."/>
            <person name="Ng V."/>
            <person name="Grigoriev I.V."/>
            <person name="Jackson S.A."/>
            <person name="Sutton T.D.S."/>
            <person name="Dobson A.D.W."/>
            <person name="Rama T."/>
        </authorList>
    </citation>
    <scope>NUCLEOTIDE SEQUENCE</scope>
    <source>
        <strain evidence="5">TRa3180A</strain>
    </source>
</reference>
<dbReference type="GO" id="GO:0005655">
    <property type="term" value="C:nucleolar ribonuclease P complex"/>
    <property type="evidence" value="ECO:0007669"/>
    <property type="project" value="TreeGrafter"/>
</dbReference>
<evidence type="ECO:0000256" key="4">
    <source>
        <dbReference type="SAM" id="MobiDB-lite"/>
    </source>
</evidence>
<feature type="compositionally biased region" description="Polar residues" evidence="4">
    <location>
        <begin position="293"/>
        <end position="302"/>
    </location>
</feature>
<dbReference type="OrthoDB" id="17948at2759"/>
<dbReference type="PANTHER" id="PTHR13031">
    <property type="entry name" value="RIBONUCLEASE P SUBUNIT P30"/>
    <property type="match status" value="1"/>
</dbReference>
<evidence type="ECO:0000313" key="5">
    <source>
        <dbReference type="EMBL" id="KAG9241744.1"/>
    </source>
</evidence>
<comment type="caution">
    <text evidence="5">The sequence shown here is derived from an EMBL/GenBank/DDBJ whole genome shotgun (WGS) entry which is preliminary data.</text>
</comment>
<dbReference type="AlphaFoldDB" id="A0A9P7YXF8"/>
<gene>
    <name evidence="5" type="ORF">BJ878DRAFT_212436</name>
</gene>
<dbReference type="InterPro" id="IPR002738">
    <property type="entry name" value="RNase_P_p30"/>
</dbReference>
<accession>A0A9P7YXF8</accession>
<dbReference type="PANTHER" id="PTHR13031:SF0">
    <property type="entry name" value="RIBONUCLEASE P PROTEIN SUBUNIT P30"/>
    <property type="match status" value="1"/>
</dbReference>
<dbReference type="SUPFAM" id="SSF89550">
    <property type="entry name" value="PHP domain-like"/>
    <property type="match status" value="1"/>
</dbReference>
<dbReference type="Proteomes" id="UP000887226">
    <property type="component" value="Unassembled WGS sequence"/>
</dbReference>
<sequence length="328" mass="35778">MLYDLNIPWTCSTDPLELQRTISFLSSLGYDTIALNHIMSTVPSQIVNPIPSPLPFTIPPNTTILRRCTLQIEDPSLNYRLPALAAAYDVLALRPKNEKGYDAACVSLLEHSIISLDLTQRFPFYFRPKKLMAAINRGCKIELCYSQAVMGDAAERRHFISNTLEIMRATKGRGLLISSEATSVLGVRAPADVVNLFSVWGLSRDRGMEGISINARGVVVNEGLKRSSYRGVVDVIYGGEPRALEPAESNKKKAIEGQKKRKADDTGEITSQPSKRAQKKAKHAAKQAGIGNGMSQKTTPGDSTPVEGIPSLVVTKDNTLIPTINTNG</sequence>
<feature type="compositionally biased region" description="Basic residues" evidence="4">
    <location>
        <begin position="276"/>
        <end position="285"/>
    </location>
</feature>
<feature type="region of interest" description="Disordered" evidence="4">
    <location>
        <begin position="247"/>
        <end position="328"/>
    </location>
</feature>
<keyword evidence="3" id="KW-0819">tRNA processing</keyword>
<feature type="compositionally biased region" description="Polar residues" evidence="4">
    <location>
        <begin position="316"/>
        <end position="328"/>
    </location>
</feature>
<dbReference type="GO" id="GO:0003723">
    <property type="term" value="F:RNA binding"/>
    <property type="evidence" value="ECO:0007669"/>
    <property type="project" value="TreeGrafter"/>
</dbReference>